<dbReference type="InterPro" id="IPR006098">
    <property type="entry name" value="MMCoA_mutase_a_cat"/>
</dbReference>
<dbReference type="STRING" id="1798325.A2834_03170"/>
<sequence length="556" mass="63057">MPKERKARFRTLSDIELKTVYGPADLPYFRDLSDAAQKEILVAHEKHFGAPGKPPFLRGVYELGYRAQLPTVRQFCGRGTAEDTNELLHYLIGLGETGVSIAYDAPTLYARDSDNEDWSFGYVGKDGVAVDTFADYKDLLRGIQRAKFAVSQTTNLPAIVFFCMDLLLAKEQKIGLKNLRGTIQSDMRKEIISQKEYRFPLEHGMRLEGDMMEFAIRNMDFGFYPVNSSGYHMAEQGASPVQELAFTFKNAFVLLEYCLSRGMNIDDVAGRMSCFFNCKGFWEEIAKFRVARKIWYETLKNKYGAKSPRSLALKFHVQNSGVSFKRQEPRNNVVRGALHYLAAFLGGAQSIHLNSWDEEMALPSTEAVKEAIRTQQIVGEEMNIADVVDAVGGSYYLEWHTSEMERGVREYFKKIEALGGMLRAIELGYPQLEIKKTSLAEAERTNKSPPEIVIVGVNKYFDQASAEREEKEIFSKMIRVPTLETHQKQKERLAKVQKERDEARVEKCLKRLAGEARGGGNLVEPVMEAVESYATVEESMIKTLEPVFGRWRGHGD</sequence>
<dbReference type="GO" id="GO:0031419">
    <property type="term" value="F:cobalamin binding"/>
    <property type="evidence" value="ECO:0007669"/>
    <property type="project" value="InterPro"/>
</dbReference>
<name>A0A1F5VHU6_9BACT</name>
<dbReference type="SUPFAM" id="SSF51703">
    <property type="entry name" value="Cobalamin (vitamin B12)-dependent enzymes"/>
    <property type="match status" value="1"/>
</dbReference>
<dbReference type="InterPro" id="IPR016176">
    <property type="entry name" value="Cbl-dep_enz_cat"/>
</dbReference>
<keyword evidence="1" id="KW-0413">Isomerase</keyword>
<proteinExistence type="predicted"/>
<dbReference type="InterPro" id="IPR006099">
    <property type="entry name" value="MeMalonylCoA_mutase_a/b_cat"/>
</dbReference>
<evidence type="ECO:0000259" key="2">
    <source>
        <dbReference type="Pfam" id="PF01642"/>
    </source>
</evidence>
<accession>A0A1F5VHU6</accession>
<organism evidence="3 4">
    <name type="scientific">Candidatus Giovannonibacteria bacterium RIFCSPHIGHO2_01_FULL_45_23</name>
    <dbReference type="NCBI Taxonomy" id="1798325"/>
    <lineage>
        <taxon>Bacteria</taxon>
        <taxon>Candidatus Giovannoniibacteriota</taxon>
    </lineage>
</organism>
<evidence type="ECO:0000313" key="4">
    <source>
        <dbReference type="Proteomes" id="UP000179251"/>
    </source>
</evidence>
<comment type="caution">
    <text evidence="3">The sequence shown here is derived from an EMBL/GenBank/DDBJ whole genome shotgun (WGS) entry which is preliminary data.</text>
</comment>
<dbReference type="Proteomes" id="UP000179251">
    <property type="component" value="Unassembled WGS sequence"/>
</dbReference>
<dbReference type="PANTHER" id="PTHR48101:SF1">
    <property type="entry name" value="METHYLMALONYL-COA MUTASE, LARGE SUBUNIT"/>
    <property type="match status" value="1"/>
</dbReference>
<dbReference type="Gene3D" id="3.20.20.240">
    <property type="entry name" value="Methylmalonyl-CoA mutase"/>
    <property type="match status" value="1"/>
</dbReference>
<dbReference type="AlphaFoldDB" id="A0A1F5VHU6"/>
<gene>
    <name evidence="3" type="ORF">A2834_03170</name>
</gene>
<reference evidence="3 4" key="1">
    <citation type="journal article" date="2016" name="Nat. Commun.">
        <title>Thousands of microbial genomes shed light on interconnected biogeochemical processes in an aquifer system.</title>
        <authorList>
            <person name="Anantharaman K."/>
            <person name="Brown C.T."/>
            <person name="Hug L.A."/>
            <person name="Sharon I."/>
            <person name="Castelle C.J."/>
            <person name="Probst A.J."/>
            <person name="Thomas B.C."/>
            <person name="Singh A."/>
            <person name="Wilkins M.J."/>
            <person name="Karaoz U."/>
            <person name="Brodie E.L."/>
            <person name="Williams K.H."/>
            <person name="Hubbard S.S."/>
            <person name="Banfield J.F."/>
        </authorList>
    </citation>
    <scope>NUCLEOTIDE SEQUENCE [LARGE SCALE GENOMIC DNA]</scope>
</reference>
<evidence type="ECO:0000313" key="3">
    <source>
        <dbReference type="EMBL" id="OGF63029.1"/>
    </source>
</evidence>
<dbReference type="NCBIfam" id="TIGR00641">
    <property type="entry name" value="acid_CoA_mut_N"/>
    <property type="match status" value="1"/>
</dbReference>
<dbReference type="PANTHER" id="PTHR48101">
    <property type="entry name" value="METHYLMALONYL-COA MUTASE, MITOCHONDRIAL-RELATED"/>
    <property type="match status" value="1"/>
</dbReference>
<feature type="domain" description="Methylmalonyl-CoA mutase alpha/beta chain catalytic" evidence="2">
    <location>
        <begin position="11"/>
        <end position="550"/>
    </location>
</feature>
<dbReference type="GO" id="GO:0004494">
    <property type="term" value="F:methylmalonyl-CoA mutase activity"/>
    <property type="evidence" value="ECO:0007669"/>
    <property type="project" value="InterPro"/>
</dbReference>
<dbReference type="EMBL" id="MFHD01000009">
    <property type="protein sequence ID" value="OGF63029.1"/>
    <property type="molecule type" value="Genomic_DNA"/>
</dbReference>
<evidence type="ECO:0000256" key="1">
    <source>
        <dbReference type="ARBA" id="ARBA00023235"/>
    </source>
</evidence>
<dbReference type="Pfam" id="PF01642">
    <property type="entry name" value="MM_CoA_mutase"/>
    <property type="match status" value="1"/>
</dbReference>
<protein>
    <recommendedName>
        <fullName evidence="2">Methylmalonyl-CoA mutase alpha/beta chain catalytic domain-containing protein</fullName>
    </recommendedName>
</protein>